<proteinExistence type="predicted"/>
<name>A0ABV9AP85_9ACTN</name>
<keyword evidence="2" id="KW-1185">Reference proteome</keyword>
<evidence type="ECO:0000313" key="1">
    <source>
        <dbReference type="EMBL" id="MFC4500847.1"/>
    </source>
</evidence>
<evidence type="ECO:0000313" key="2">
    <source>
        <dbReference type="Proteomes" id="UP001595839"/>
    </source>
</evidence>
<dbReference type="EMBL" id="JBHSFK010000008">
    <property type="protein sequence ID" value="MFC4500847.1"/>
    <property type="molecule type" value="Genomic_DNA"/>
</dbReference>
<gene>
    <name evidence="1" type="ORF">ACFPIH_15155</name>
</gene>
<reference evidence="2" key="1">
    <citation type="journal article" date="2019" name="Int. J. Syst. Evol. Microbiol.">
        <title>The Global Catalogue of Microorganisms (GCM) 10K type strain sequencing project: providing services to taxonomists for standard genome sequencing and annotation.</title>
        <authorList>
            <consortium name="The Broad Institute Genomics Platform"/>
            <consortium name="The Broad Institute Genome Sequencing Center for Infectious Disease"/>
            <person name="Wu L."/>
            <person name="Ma J."/>
        </authorList>
    </citation>
    <scope>NUCLEOTIDE SEQUENCE [LARGE SCALE GENOMIC DNA]</scope>
    <source>
        <strain evidence="2">CGMCC 4.7177</strain>
    </source>
</reference>
<organism evidence="1 2">
    <name type="scientific">Streptomyces vulcanius</name>
    <dbReference type="NCBI Taxonomy" id="1441876"/>
    <lineage>
        <taxon>Bacteria</taxon>
        <taxon>Bacillati</taxon>
        <taxon>Actinomycetota</taxon>
        <taxon>Actinomycetes</taxon>
        <taxon>Kitasatosporales</taxon>
        <taxon>Streptomycetaceae</taxon>
        <taxon>Streptomyces</taxon>
    </lineage>
</organism>
<dbReference type="Proteomes" id="UP001595839">
    <property type="component" value="Unassembled WGS sequence"/>
</dbReference>
<dbReference type="RefSeq" id="WP_381171989.1">
    <property type="nucleotide sequence ID" value="NZ_JBHSFK010000008.1"/>
</dbReference>
<accession>A0ABV9AP85</accession>
<sequence length="56" mass="6133">MSSAVAAGLYLRQAINRTPGEHHDRDLYRVFARPDANVVSGDAVDGVAVYRPKLHV</sequence>
<comment type="caution">
    <text evidence="1">The sequence shown here is derived from an EMBL/GenBank/DDBJ whole genome shotgun (WGS) entry which is preliminary data.</text>
</comment>
<protein>
    <submittedName>
        <fullName evidence="1">Uncharacterized protein</fullName>
    </submittedName>
</protein>